<protein>
    <recommendedName>
        <fullName evidence="8">Peptidase S54 rhomboid domain-containing protein</fullName>
    </recommendedName>
</protein>
<dbReference type="OMA" id="DDWAHFG"/>
<feature type="transmembrane region" description="Helical" evidence="7">
    <location>
        <begin position="451"/>
        <end position="468"/>
    </location>
</feature>
<keyword evidence="10" id="KW-1185">Reference proteome</keyword>
<evidence type="ECO:0000256" key="1">
    <source>
        <dbReference type="ARBA" id="ARBA00004141"/>
    </source>
</evidence>
<name>A0A834ZK14_TETSI</name>
<dbReference type="Proteomes" id="UP000655225">
    <property type="component" value="Unassembled WGS sequence"/>
</dbReference>
<feature type="compositionally biased region" description="Basic and acidic residues" evidence="6">
    <location>
        <begin position="168"/>
        <end position="186"/>
    </location>
</feature>
<dbReference type="AlphaFoldDB" id="A0A834ZK14"/>
<dbReference type="Pfam" id="PF01694">
    <property type="entry name" value="Rhomboid"/>
    <property type="match status" value="1"/>
</dbReference>
<keyword evidence="5 7" id="KW-0472">Membrane</keyword>
<dbReference type="OrthoDB" id="418595at2759"/>
<feature type="region of interest" description="Disordered" evidence="6">
    <location>
        <begin position="236"/>
        <end position="266"/>
    </location>
</feature>
<feature type="compositionally biased region" description="Polar residues" evidence="6">
    <location>
        <begin position="156"/>
        <end position="167"/>
    </location>
</feature>
<dbReference type="EMBL" id="JABCRI010000004">
    <property type="protein sequence ID" value="KAF8407847.1"/>
    <property type="molecule type" value="Genomic_DNA"/>
</dbReference>
<dbReference type="SUPFAM" id="SSF144091">
    <property type="entry name" value="Rhomboid-like"/>
    <property type="match status" value="1"/>
</dbReference>
<organism evidence="9 10">
    <name type="scientific">Tetracentron sinense</name>
    <name type="common">Spur-leaf</name>
    <dbReference type="NCBI Taxonomy" id="13715"/>
    <lineage>
        <taxon>Eukaryota</taxon>
        <taxon>Viridiplantae</taxon>
        <taxon>Streptophyta</taxon>
        <taxon>Embryophyta</taxon>
        <taxon>Tracheophyta</taxon>
        <taxon>Spermatophyta</taxon>
        <taxon>Magnoliopsida</taxon>
        <taxon>Trochodendrales</taxon>
        <taxon>Trochodendraceae</taxon>
        <taxon>Tetracentron</taxon>
    </lineage>
</organism>
<feature type="region of interest" description="Disordered" evidence="6">
    <location>
        <begin position="151"/>
        <end position="186"/>
    </location>
</feature>
<proteinExistence type="inferred from homology"/>
<keyword evidence="3 7" id="KW-0812">Transmembrane</keyword>
<reference evidence="9 10" key="1">
    <citation type="submission" date="2020-04" db="EMBL/GenBank/DDBJ databases">
        <title>Plant Genome Project.</title>
        <authorList>
            <person name="Zhang R.-G."/>
        </authorList>
    </citation>
    <scope>NUCLEOTIDE SEQUENCE [LARGE SCALE GENOMIC DNA]</scope>
    <source>
        <strain evidence="9">YNK0</strain>
        <tissue evidence="9">Leaf</tissue>
    </source>
</reference>
<dbReference type="GO" id="GO:0016020">
    <property type="term" value="C:membrane"/>
    <property type="evidence" value="ECO:0007669"/>
    <property type="project" value="UniProtKB-SubCell"/>
</dbReference>
<evidence type="ECO:0000256" key="5">
    <source>
        <dbReference type="ARBA" id="ARBA00023136"/>
    </source>
</evidence>
<dbReference type="InterPro" id="IPR022764">
    <property type="entry name" value="Peptidase_S54_rhomboid_dom"/>
</dbReference>
<evidence type="ECO:0000313" key="9">
    <source>
        <dbReference type="EMBL" id="KAF8407847.1"/>
    </source>
</evidence>
<dbReference type="PANTHER" id="PTHR43731:SF30">
    <property type="entry name" value="RHOMBOID-LIKE PROTEIN 9, CHLOROPLASTIC"/>
    <property type="match status" value="1"/>
</dbReference>
<comment type="caution">
    <text evidence="9">The sequence shown here is derived from an EMBL/GenBank/DDBJ whole genome shotgun (WGS) entry which is preliminary data.</text>
</comment>
<evidence type="ECO:0000256" key="3">
    <source>
        <dbReference type="ARBA" id="ARBA00022692"/>
    </source>
</evidence>
<dbReference type="InterPro" id="IPR035952">
    <property type="entry name" value="Rhomboid-like_sf"/>
</dbReference>
<feature type="domain" description="Peptidase S54 rhomboid" evidence="8">
    <location>
        <begin position="357"/>
        <end position="426"/>
    </location>
</feature>
<evidence type="ECO:0000256" key="6">
    <source>
        <dbReference type="SAM" id="MobiDB-lite"/>
    </source>
</evidence>
<dbReference type="GO" id="GO:0004252">
    <property type="term" value="F:serine-type endopeptidase activity"/>
    <property type="evidence" value="ECO:0007669"/>
    <property type="project" value="InterPro"/>
</dbReference>
<keyword evidence="4 7" id="KW-1133">Transmembrane helix</keyword>
<feature type="transmembrane region" description="Helical" evidence="7">
    <location>
        <begin position="298"/>
        <end position="318"/>
    </location>
</feature>
<accession>A0A834ZK14</accession>
<sequence>MAVVPICNKISYKDNALSVPRVRRHNKRGITGDRISIQEGCRCFSSISSDTGRRWHALYHTTEFWMKVKTRKEADAFQGGVRNRRSMPFKTITEVSVLRRVYNTDSQVKSSSEDASQREKLCMVSYASGPSTNEKQLQVLDSYFRKLQNEEKQKKNSLMSSQNFKTASKTEEHKMQPSSEPPDKMILDRSGQFKAKTGLGSLDDYLGKLNEVIRSELNGASNIFFSIPEANSRKHVSSTFDDETTEGNPVSTSYVVNGDNEKSEERKLNSYMQLENKDDESVPESSQVPQPYDETSDLYLINVLASINIAVFLFEIASPIRNSDFEYLSLPLIYGGKINHLILVGEWWRLLTPMFLGPAFAIIGAWLIYQIQNKEEIAKEVSESMFQKVIIATALSCILSNFGPIDDWTHFGAACAGIVYGFFTCPTLQVDDGKKEGIALVRRYADPCKSLFMFTLFVVFLSSLFFFLEPQLNMLELNSFI</sequence>
<evidence type="ECO:0000256" key="2">
    <source>
        <dbReference type="ARBA" id="ARBA00009045"/>
    </source>
</evidence>
<evidence type="ECO:0000256" key="7">
    <source>
        <dbReference type="SAM" id="Phobius"/>
    </source>
</evidence>
<comment type="subcellular location">
    <subcellularLocation>
        <location evidence="1">Membrane</location>
        <topology evidence="1">Multi-pass membrane protein</topology>
    </subcellularLocation>
</comment>
<comment type="similarity">
    <text evidence="2">Belongs to the peptidase S54 family.</text>
</comment>
<evidence type="ECO:0000259" key="8">
    <source>
        <dbReference type="Pfam" id="PF01694"/>
    </source>
</evidence>
<feature type="compositionally biased region" description="Polar residues" evidence="6">
    <location>
        <begin position="246"/>
        <end position="255"/>
    </location>
</feature>
<evidence type="ECO:0000256" key="4">
    <source>
        <dbReference type="ARBA" id="ARBA00022989"/>
    </source>
</evidence>
<evidence type="ECO:0000313" key="10">
    <source>
        <dbReference type="Proteomes" id="UP000655225"/>
    </source>
</evidence>
<feature type="transmembrane region" description="Helical" evidence="7">
    <location>
        <begin position="350"/>
        <end position="369"/>
    </location>
</feature>
<dbReference type="PANTHER" id="PTHR43731">
    <property type="entry name" value="RHOMBOID PROTEASE"/>
    <property type="match status" value="1"/>
</dbReference>
<gene>
    <name evidence="9" type="ORF">HHK36_006984</name>
</gene>
<dbReference type="InterPro" id="IPR050925">
    <property type="entry name" value="Rhomboid_protease_S54"/>
</dbReference>